<accession>A0A4P8XK61</accession>
<dbReference type="OrthoDB" id="5784238at2"/>
<dbReference type="Proteomes" id="UP000300879">
    <property type="component" value="Chromosome"/>
</dbReference>
<reference evidence="2 3" key="1">
    <citation type="submission" date="2019-05" db="EMBL/GenBank/DDBJ databases">
        <authorList>
            <person name="Chen C."/>
        </authorList>
    </citation>
    <scope>NUCLEOTIDE SEQUENCE [LARGE SCALE GENOMIC DNA]</scope>
    <source>
        <strain evidence="2 3">HB172198</strain>
    </source>
</reference>
<keyword evidence="3" id="KW-1185">Reference proteome</keyword>
<evidence type="ECO:0000313" key="3">
    <source>
        <dbReference type="Proteomes" id="UP000300879"/>
    </source>
</evidence>
<dbReference type="KEGG" id="palo:E6C60_2050"/>
<dbReference type="InterPro" id="IPR013766">
    <property type="entry name" value="Thioredoxin_domain"/>
</dbReference>
<dbReference type="RefSeq" id="WP_138225747.1">
    <property type="nucleotide sequence ID" value="NZ_CP040396.1"/>
</dbReference>
<name>A0A4P8XK61_9BACL</name>
<gene>
    <name evidence="2" type="ORF">E6C60_2050</name>
</gene>
<dbReference type="Pfam" id="PF00085">
    <property type="entry name" value="Thioredoxin"/>
    <property type="match status" value="1"/>
</dbReference>
<dbReference type="CDD" id="cd02947">
    <property type="entry name" value="TRX_family"/>
    <property type="match status" value="1"/>
</dbReference>
<protein>
    <recommendedName>
        <fullName evidence="1">Thioredoxin domain-containing protein</fullName>
    </recommendedName>
</protein>
<dbReference type="InterPro" id="IPR036249">
    <property type="entry name" value="Thioredoxin-like_sf"/>
</dbReference>
<dbReference type="EMBL" id="CP040396">
    <property type="protein sequence ID" value="QCT02765.1"/>
    <property type="molecule type" value="Genomic_DNA"/>
</dbReference>
<dbReference type="AlphaFoldDB" id="A0A4P8XK61"/>
<evidence type="ECO:0000313" key="2">
    <source>
        <dbReference type="EMBL" id="QCT02765.1"/>
    </source>
</evidence>
<sequence>MIAISEREFKERLAWQQQLRKQGRNGVQPVIVFLHTPFCGTCKAARKMLEVAEAMLPDGMLLESDVNFLPDLVQQLQVRSVPALLAVTDHDAEPYKILYRMGSVQDILSFVRGVMR</sequence>
<evidence type="ECO:0000259" key="1">
    <source>
        <dbReference type="Pfam" id="PF00085"/>
    </source>
</evidence>
<feature type="domain" description="Thioredoxin" evidence="1">
    <location>
        <begin position="15"/>
        <end position="91"/>
    </location>
</feature>
<organism evidence="2 3">
    <name type="scientific">Paenibacillus algicola</name>
    <dbReference type="NCBI Taxonomy" id="2565926"/>
    <lineage>
        <taxon>Bacteria</taxon>
        <taxon>Bacillati</taxon>
        <taxon>Bacillota</taxon>
        <taxon>Bacilli</taxon>
        <taxon>Bacillales</taxon>
        <taxon>Paenibacillaceae</taxon>
        <taxon>Paenibacillus</taxon>
    </lineage>
</organism>
<proteinExistence type="predicted"/>
<dbReference type="Gene3D" id="3.40.30.10">
    <property type="entry name" value="Glutaredoxin"/>
    <property type="match status" value="1"/>
</dbReference>
<dbReference type="SUPFAM" id="SSF52833">
    <property type="entry name" value="Thioredoxin-like"/>
    <property type="match status" value="1"/>
</dbReference>